<organism evidence="2 3">
    <name type="scientific">Bodo saltans</name>
    <name type="common">Flagellated protozoan</name>
    <dbReference type="NCBI Taxonomy" id="75058"/>
    <lineage>
        <taxon>Eukaryota</taxon>
        <taxon>Discoba</taxon>
        <taxon>Euglenozoa</taxon>
        <taxon>Kinetoplastea</taxon>
        <taxon>Metakinetoplastina</taxon>
        <taxon>Eubodonida</taxon>
        <taxon>Bodonidae</taxon>
        <taxon>Bodo</taxon>
    </lineage>
</organism>
<feature type="signal peptide" evidence="1">
    <location>
        <begin position="1"/>
        <end position="21"/>
    </location>
</feature>
<evidence type="ECO:0000313" key="2">
    <source>
        <dbReference type="EMBL" id="CUG92620.1"/>
    </source>
</evidence>
<dbReference type="OrthoDB" id="10620067at2759"/>
<evidence type="ECO:0000313" key="3">
    <source>
        <dbReference type="Proteomes" id="UP000051952"/>
    </source>
</evidence>
<feature type="chain" id="PRO_5006622707" evidence="1">
    <location>
        <begin position="22"/>
        <end position="227"/>
    </location>
</feature>
<reference evidence="3" key="1">
    <citation type="submission" date="2015-09" db="EMBL/GenBank/DDBJ databases">
        <authorList>
            <consortium name="Pathogen Informatics"/>
        </authorList>
    </citation>
    <scope>NUCLEOTIDE SEQUENCE [LARGE SCALE GENOMIC DNA]</scope>
    <source>
        <strain evidence="3">Lake Konstanz</strain>
    </source>
</reference>
<accession>A0A0S4JU29</accession>
<dbReference type="EMBL" id="CYKH01002068">
    <property type="protein sequence ID" value="CUG92620.1"/>
    <property type="molecule type" value="Genomic_DNA"/>
</dbReference>
<gene>
    <name evidence="2" type="ORF">BSAL_38525</name>
</gene>
<dbReference type="VEuPathDB" id="TriTrypDB:BSAL_38525"/>
<sequence length="227" mass="24259">MVFNVRSILLVAALLAATSNGFKVCGYYCGPNWCSNEVISEQQCVATGIWGISPQSGNCADSCCRVHDDCCGEGVNRPACNDAIVSCIQSNRCYFSVCGALVWAAMKVVSDWCCGSPCPTYFLATPEQPEMTIAGKTFCDRDSDLRISAVDSERLIVTAPSSGISCDPVAYALNQTTNEVQFTRSTCHAKAFGDHATGTSDEAIITYLPFTDTVAFVTGRSTSLVKC</sequence>
<name>A0A0S4JU29_BODSA</name>
<protein>
    <submittedName>
        <fullName evidence="2">GPI-anchored surface protein, putative</fullName>
    </submittedName>
</protein>
<dbReference type="Proteomes" id="UP000051952">
    <property type="component" value="Unassembled WGS sequence"/>
</dbReference>
<keyword evidence="3" id="KW-1185">Reference proteome</keyword>
<proteinExistence type="predicted"/>
<dbReference type="AlphaFoldDB" id="A0A0S4JU29"/>
<keyword evidence="1" id="KW-0732">Signal</keyword>
<evidence type="ECO:0000256" key="1">
    <source>
        <dbReference type="SAM" id="SignalP"/>
    </source>
</evidence>